<dbReference type="AlphaFoldDB" id="A0A5S9ME67"/>
<dbReference type="Gene3D" id="3.40.50.970">
    <property type="match status" value="1"/>
</dbReference>
<name>A0A5S9ME67_BACIA</name>
<dbReference type="Pfam" id="PF16582">
    <property type="entry name" value="TPP_enzyme_M_2"/>
    <property type="match status" value="1"/>
</dbReference>
<evidence type="ECO:0000313" key="2">
    <source>
        <dbReference type="EMBL" id="BBP91777.1"/>
    </source>
</evidence>
<feature type="domain" description="Menaquinone biosynthesis protein MenD middle" evidence="1">
    <location>
        <begin position="2"/>
        <end position="177"/>
    </location>
</feature>
<gene>
    <name evidence="2" type="ORF">BsIDN1_53950</name>
</gene>
<organism evidence="2 3">
    <name type="scientific">Bacillus safensis</name>
    <dbReference type="NCBI Taxonomy" id="561879"/>
    <lineage>
        <taxon>Bacteria</taxon>
        <taxon>Bacillati</taxon>
        <taxon>Bacillota</taxon>
        <taxon>Bacilli</taxon>
        <taxon>Bacillales</taxon>
        <taxon>Bacillaceae</taxon>
        <taxon>Bacillus</taxon>
    </lineage>
</organism>
<evidence type="ECO:0000313" key="3">
    <source>
        <dbReference type="Proteomes" id="UP000464658"/>
    </source>
</evidence>
<accession>A0A5S9ME67</accession>
<dbReference type="Gene3D" id="3.40.50.1220">
    <property type="entry name" value="TPP-binding domain"/>
    <property type="match status" value="1"/>
</dbReference>
<dbReference type="PANTHER" id="PTHR42916:SF1">
    <property type="entry name" value="PROTEIN PHYLLO, CHLOROPLASTIC"/>
    <property type="match status" value="1"/>
</dbReference>
<sequence>MAGELHTQEEKKAVLRLSKALHLPILADPLSLLRNGHENEDLIIDAYDSLLKDEALQQHLLPDMVIRFGPMPVSKPLFKWLENHAEVKQIVVDAAGGFRDPGLSASYVIESTVSAFVEAALNQAVQRKETSFLNCWQNANSSFRTHAARYSDEDLSFEGNVYRQLQHLLPKESVLFIGNSMPIRDVDTFFLKLSPSLFE</sequence>
<dbReference type="Proteomes" id="UP000464658">
    <property type="component" value="Chromosome"/>
</dbReference>
<reference evidence="2 3" key="1">
    <citation type="submission" date="2019-12" db="EMBL/GenBank/DDBJ databases">
        <title>Full genome sequence of a Bacillus safensis strain isolated from commercially available natto in Indonesia.</title>
        <authorList>
            <person name="Yoshida M."/>
            <person name="Uomi M."/>
            <person name="Waturangi D."/>
            <person name="Ekaputri J.J."/>
            <person name="Setiamarga D.H.E."/>
        </authorList>
    </citation>
    <scope>NUCLEOTIDE SEQUENCE [LARGE SCALE GENOMIC DNA]</scope>
    <source>
        <strain evidence="2 3">IDN1</strain>
    </source>
</reference>
<protein>
    <recommendedName>
        <fullName evidence="1">Menaquinone biosynthesis protein MenD middle domain-containing protein</fullName>
    </recommendedName>
</protein>
<dbReference type="EMBL" id="AP021906">
    <property type="protein sequence ID" value="BBP91777.1"/>
    <property type="molecule type" value="Genomic_DNA"/>
</dbReference>
<evidence type="ECO:0000259" key="1">
    <source>
        <dbReference type="Pfam" id="PF16582"/>
    </source>
</evidence>
<dbReference type="InterPro" id="IPR032264">
    <property type="entry name" value="MenD_middle"/>
</dbReference>
<proteinExistence type="predicted"/>
<dbReference type="PANTHER" id="PTHR42916">
    <property type="entry name" value="2-SUCCINYL-5-ENOLPYRUVYL-6-HYDROXY-3-CYCLOHEXENE-1-CARBOXYLATE SYNTHASE"/>
    <property type="match status" value="1"/>
</dbReference>